<dbReference type="InterPro" id="IPR014710">
    <property type="entry name" value="RmlC-like_jellyroll"/>
</dbReference>
<dbReference type="InterPro" id="IPR013096">
    <property type="entry name" value="Cupin_2"/>
</dbReference>
<feature type="region of interest" description="Disordered" evidence="1">
    <location>
        <begin position="1"/>
        <end position="25"/>
    </location>
</feature>
<evidence type="ECO:0000256" key="1">
    <source>
        <dbReference type="SAM" id="MobiDB-lite"/>
    </source>
</evidence>
<dbReference type="InterPro" id="IPR011051">
    <property type="entry name" value="RmlC_Cupin_sf"/>
</dbReference>
<gene>
    <name evidence="3" type="ORF">LzC2_21920</name>
</gene>
<dbReference type="EMBL" id="WTPX01000062">
    <property type="protein sequence ID" value="NNJ26112.1"/>
    <property type="molecule type" value="Genomic_DNA"/>
</dbReference>
<organism evidence="3 4">
    <name type="scientific">Alienimonas chondri</name>
    <dbReference type="NCBI Taxonomy" id="2681879"/>
    <lineage>
        <taxon>Bacteria</taxon>
        <taxon>Pseudomonadati</taxon>
        <taxon>Planctomycetota</taxon>
        <taxon>Planctomycetia</taxon>
        <taxon>Planctomycetales</taxon>
        <taxon>Planctomycetaceae</taxon>
        <taxon>Alienimonas</taxon>
    </lineage>
</organism>
<feature type="domain" description="Cupin type-2" evidence="2">
    <location>
        <begin position="59"/>
        <end position="108"/>
    </location>
</feature>
<evidence type="ECO:0000259" key="2">
    <source>
        <dbReference type="Pfam" id="PF07883"/>
    </source>
</evidence>
<keyword evidence="4" id="KW-1185">Reference proteome</keyword>
<evidence type="ECO:0000313" key="3">
    <source>
        <dbReference type="EMBL" id="NNJ26112.1"/>
    </source>
</evidence>
<evidence type="ECO:0000313" key="4">
    <source>
        <dbReference type="Proteomes" id="UP000609651"/>
    </source>
</evidence>
<protein>
    <recommendedName>
        <fullName evidence="2">Cupin type-2 domain-containing protein</fullName>
    </recommendedName>
</protein>
<dbReference type="CDD" id="cd20295">
    <property type="entry name" value="cupin_Pac13-like"/>
    <property type="match status" value="1"/>
</dbReference>
<sequence>MTRSEPLASPPGGSTRNRAEKVSLPELPGVPCPCGTARRAFADAADFPATVHLTTISADAEVHHHQVQTEVYVILECGPEAALELDGERLPVKPLDAIRIPPGVRHRAVGAMRVLIVCSPKFDPADEFVEGDLGA</sequence>
<accession>A0ABX1VDC6</accession>
<dbReference type="Pfam" id="PF07883">
    <property type="entry name" value="Cupin_2"/>
    <property type="match status" value="1"/>
</dbReference>
<name>A0ABX1VDC6_9PLAN</name>
<dbReference type="RefSeq" id="WP_171186803.1">
    <property type="nucleotide sequence ID" value="NZ_WTPX01000062.1"/>
</dbReference>
<comment type="caution">
    <text evidence="3">The sequence shown here is derived from an EMBL/GenBank/DDBJ whole genome shotgun (WGS) entry which is preliminary data.</text>
</comment>
<dbReference type="Gene3D" id="2.60.120.10">
    <property type="entry name" value="Jelly Rolls"/>
    <property type="match status" value="1"/>
</dbReference>
<dbReference type="Proteomes" id="UP000609651">
    <property type="component" value="Unassembled WGS sequence"/>
</dbReference>
<dbReference type="SUPFAM" id="SSF51182">
    <property type="entry name" value="RmlC-like cupins"/>
    <property type="match status" value="1"/>
</dbReference>
<proteinExistence type="predicted"/>
<reference evidence="3 4" key="1">
    <citation type="journal article" date="2020" name="Syst. Appl. Microbiol.">
        <title>Alienimonas chondri sp. nov., a novel planctomycete isolated from the biofilm of the red alga Chondrus crispus.</title>
        <authorList>
            <person name="Vitorino I."/>
            <person name="Albuquerque L."/>
            <person name="Wiegand S."/>
            <person name="Kallscheuer N."/>
            <person name="da Costa M.S."/>
            <person name="Lobo-da-Cunha A."/>
            <person name="Jogler C."/>
            <person name="Lage O.M."/>
        </authorList>
    </citation>
    <scope>NUCLEOTIDE SEQUENCE [LARGE SCALE GENOMIC DNA]</scope>
    <source>
        <strain evidence="3 4">LzC2</strain>
    </source>
</reference>